<evidence type="ECO:0000256" key="1">
    <source>
        <dbReference type="SAM" id="MobiDB-lite"/>
    </source>
</evidence>
<dbReference type="InParanoid" id="A0A218ZG05"/>
<keyword evidence="2" id="KW-0808">Transferase</keyword>
<dbReference type="GO" id="GO:0004674">
    <property type="term" value="F:protein serine/threonine kinase activity"/>
    <property type="evidence" value="ECO:0007669"/>
    <property type="project" value="UniProtKB-KW"/>
</dbReference>
<sequence length="167" mass="18330">MPANSFPGPNFRPESVHAEGKLLSPQRELPISQRPDARRKRKDRTDGLPASTPPAGGPRAVGGAWSARVSGYEGRYQERPREDQGGPRDVSPARQNGQIWFQSAGLYGKPEMFEAMEGGQSSQAPLRALDPTGRDSLSNGFDRVVYKTLTMVQSRQEREDAGALFFS</sequence>
<organism evidence="2 3">
    <name type="scientific">Diplocarpon coronariae</name>
    <dbReference type="NCBI Taxonomy" id="2795749"/>
    <lineage>
        <taxon>Eukaryota</taxon>
        <taxon>Fungi</taxon>
        <taxon>Dikarya</taxon>
        <taxon>Ascomycota</taxon>
        <taxon>Pezizomycotina</taxon>
        <taxon>Leotiomycetes</taxon>
        <taxon>Helotiales</taxon>
        <taxon>Drepanopezizaceae</taxon>
        <taxon>Diplocarpon</taxon>
    </lineage>
</organism>
<dbReference type="Proteomes" id="UP000242519">
    <property type="component" value="Unassembled WGS sequence"/>
</dbReference>
<reference evidence="2 3" key="1">
    <citation type="submission" date="2017-04" db="EMBL/GenBank/DDBJ databases">
        <title>Draft genome sequence of Marssonina coronaria NL1: causal agent of apple blotch.</title>
        <authorList>
            <person name="Cheng Q."/>
        </authorList>
    </citation>
    <scope>NUCLEOTIDE SEQUENCE [LARGE SCALE GENOMIC DNA]</scope>
    <source>
        <strain evidence="2 3">NL1</strain>
    </source>
</reference>
<dbReference type="AlphaFoldDB" id="A0A218ZG05"/>
<gene>
    <name evidence="2" type="ORF">B2J93_9535</name>
</gene>
<keyword evidence="2" id="KW-0418">Kinase</keyword>
<name>A0A218ZG05_9HELO</name>
<feature type="region of interest" description="Disordered" evidence="1">
    <location>
        <begin position="1"/>
        <end position="97"/>
    </location>
</feature>
<feature type="compositionally biased region" description="Basic and acidic residues" evidence="1">
    <location>
        <begin position="75"/>
        <end position="86"/>
    </location>
</feature>
<keyword evidence="2" id="KW-0723">Serine/threonine-protein kinase</keyword>
<evidence type="ECO:0000313" key="3">
    <source>
        <dbReference type="Proteomes" id="UP000242519"/>
    </source>
</evidence>
<proteinExistence type="predicted"/>
<evidence type="ECO:0000313" key="2">
    <source>
        <dbReference type="EMBL" id="OWP06937.1"/>
    </source>
</evidence>
<keyword evidence="3" id="KW-1185">Reference proteome</keyword>
<feature type="region of interest" description="Disordered" evidence="1">
    <location>
        <begin position="116"/>
        <end position="139"/>
    </location>
</feature>
<protein>
    <submittedName>
        <fullName evidence="2">Serine/threonine protein kinase</fullName>
    </submittedName>
</protein>
<accession>A0A218ZG05</accession>
<dbReference type="EMBL" id="MZNU01000026">
    <property type="protein sequence ID" value="OWP06937.1"/>
    <property type="molecule type" value="Genomic_DNA"/>
</dbReference>
<comment type="caution">
    <text evidence="2">The sequence shown here is derived from an EMBL/GenBank/DDBJ whole genome shotgun (WGS) entry which is preliminary data.</text>
</comment>